<dbReference type="CDD" id="cd01347">
    <property type="entry name" value="ligand_gated_channel"/>
    <property type="match status" value="1"/>
</dbReference>
<protein>
    <submittedName>
        <fullName evidence="7">Iron complex outermembrane recepter protein</fullName>
    </submittedName>
</protein>
<dbReference type="InterPro" id="IPR036942">
    <property type="entry name" value="Beta-barrel_TonB_sf"/>
</dbReference>
<evidence type="ECO:0000256" key="4">
    <source>
        <dbReference type="SAM" id="MobiDB-lite"/>
    </source>
</evidence>
<keyword evidence="8" id="KW-1185">Reference proteome</keyword>
<name>A0A1H7UMZ8_9SPHN</name>
<evidence type="ECO:0000256" key="5">
    <source>
        <dbReference type="SAM" id="SignalP"/>
    </source>
</evidence>
<dbReference type="InterPro" id="IPR037066">
    <property type="entry name" value="Plug_dom_sf"/>
</dbReference>
<dbReference type="InterPro" id="IPR012910">
    <property type="entry name" value="Plug_dom"/>
</dbReference>
<evidence type="ECO:0000256" key="3">
    <source>
        <dbReference type="ARBA" id="ARBA00023237"/>
    </source>
</evidence>
<evidence type="ECO:0000313" key="7">
    <source>
        <dbReference type="EMBL" id="SEL98343.1"/>
    </source>
</evidence>
<dbReference type="AlphaFoldDB" id="A0A1H7UMZ8"/>
<feature type="signal peptide" evidence="5">
    <location>
        <begin position="1"/>
        <end position="36"/>
    </location>
</feature>
<dbReference type="InterPro" id="IPR010104">
    <property type="entry name" value="TonB_rcpt_bac"/>
</dbReference>
<feature type="region of interest" description="Disordered" evidence="4">
    <location>
        <begin position="40"/>
        <end position="86"/>
    </location>
</feature>
<gene>
    <name evidence="7" type="ORF">SAMN05216382_3049</name>
</gene>
<dbReference type="NCBIfam" id="TIGR01782">
    <property type="entry name" value="TonB-Xanth-Caul"/>
    <property type="match status" value="1"/>
</dbReference>
<dbReference type="Gene3D" id="2.40.170.20">
    <property type="entry name" value="TonB-dependent receptor, beta-barrel domain"/>
    <property type="match status" value="1"/>
</dbReference>
<dbReference type="GO" id="GO:0009279">
    <property type="term" value="C:cell outer membrane"/>
    <property type="evidence" value="ECO:0007669"/>
    <property type="project" value="UniProtKB-SubCell"/>
</dbReference>
<keyword evidence="2" id="KW-0472">Membrane</keyword>
<dbReference type="Pfam" id="PF07715">
    <property type="entry name" value="Plug"/>
    <property type="match status" value="1"/>
</dbReference>
<proteinExistence type="predicted"/>
<dbReference type="STRING" id="1855283.SAMN05216382_3049"/>
<feature type="chain" id="PRO_5011462889" evidence="5">
    <location>
        <begin position="37"/>
        <end position="984"/>
    </location>
</feature>
<accession>A0A1H7UMZ8</accession>
<keyword evidence="3" id="KW-0998">Cell outer membrane</keyword>
<evidence type="ECO:0000256" key="2">
    <source>
        <dbReference type="ARBA" id="ARBA00023136"/>
    </source>
</evidence>
<sequence>MTVSLQSSSVRAQLGLRASALTIAGVMLLAGGNAWAQQAGTATANPTGAITETQPAPPADPTPDANANPDPTAEATPTSDASDVGEGTDIVVTGIRAGLAKSADIKRRSTLIVDSVSAEDVGKLPDVSIADSLARIPGVTAQRLEGRDQRLSIRGLGPDFSTTLLNGREQVTVGDNRGVEYDQYPSEFFRNVNVYKSADASLIAAGISGTVDLRMLRPLDQSQRVFAINARGQMNGIDNLNPEMSRYGYRASATYVDKFADDTFGVALGVSATQTPSQNERYNAWGYNGTGTATDPYRLSGAKPYVQSNELKRYGAVATLEWQPSDNFHSTFDALYSHFEETQYLRGIEFPLDGQRDDPTNPTDNGTQLSGVTVANGFLTAGTFSNVFAVQRNDYNQRKADNLSLGWNNDFKIGETTHFNVDASWSRATRTDFLLETNTGTGFQKSGRPDTVGVSQNGDGTYSFSPTLDYTDTSIFKLTDPQGWGNNGTQQVVQSGFLNRPKFKDDLKSLRASLNGEFEDSVIKGWEIGANYSRREKTSEYSSFFLCPKGTGTGCTVASGTPRSADVPAEAQLGNNIPLSYLGIPAMLTLNPLYLYNNSLNAAFDGRPGSLVRDNTVTENVYTGYAKLNIDGEVSGKALKGALGVQAVYTDQSSDGQIAGLTNGVVTIAPANEGAKFWRVLPSATFSVELIEGGYVKLGASRTMVRPRLDQERVTQDVTVNPANVGVLPIALNPVFSSNGGNTSLRPYQSTNIDVSLEKYFGSGGGYVALSGYFKKLDDFVNPATTIAFDFSDLLGALTPAQQAQAIAAGQQIGTVSRPDNSGRGEVLGVEATLSLPFRMITPALDGFGAFVTGNYTDSTIRYANNPSPITLPGLSDWTGSGTIYFEKWGFQARANYRYRSSFLAEVAGLSASPTFRTAKEEAILDAQIGYEFKDGPLSGLSVMVQGKNLTDRPFVTYQNGDERQVIDYQRYGRDYYVGVTYKF</sequence>
<evidence type="ECO:0000256" key="1">
    <source>
        <dbReference type="ARBA" id="ARBA00004442"/>
    </source>
</evidence>
<dbReference type="EMBL" id="FNZZ01000007">
    <property type="protein sequence ID" value="SEL98343.1"/>
    <property type="molecule type" value="Genomic_DNA"/>
</dbReference>
<feature type="compositionally biased region" description="Polar residues" evidence="4">
    <location>
        <begin position="40"/>
        <end position="50"/>
    </location>
</feature>
<dbReference type="Gene3D" id="2.170.130.10">
    <property type="entry name" value="TonB-dependent receptor, plug domain"/>
    <property type="match status" value="1"/>
</dbReference>
<reference evidence="8" key="1">
    <citation type="submission" date="2016-10" db="EMBL/GenBank/DDBJ databases">
        <authorList>
            <person name="Varghese N."/>
            <person name="Submissions S."/>
        </authorList>
    </citation>
    <scope>NUCLEOTIDE SEQUENCE [LARGE SCALE GENOMIC DNA]</scope>
    <source>
        <strain evidence="8">JS21-1</strain>
    </source>
</reference>
<organism evidence="7 8">
    <name type="scientific">Sphingomonas palmae</name>
    <dbReference type="NCBI Taxonomy" id="1855283"/>
    <lineage>
        <taxon>Bacteria</taxon>
        <taxon>Pseudomonadati</taxon>
        <taxon>Pseudomonadota</taxon>
        <taxon>Alphaproteobacteria</taxon>
        <taxon>Sphingomonadales</taxon>
        <taxon>Sphingomonadaceae</taxon>
        <taxon>Sphingomonas</taxon>
    </lineage>
</organism>
<evidence type="ECO:0000313" key="8">
    <source>
        <dbReference type="Proteomes" id="UP000199214"/>
    </source>
</evidence>
<dbReference type="PANTHER" id="PTHR40980">
    <property type="entry name" value="PLUG DOMAIN-CONTAINING PROTEIN"/>
    <property type="match status" value="1"/>
</dbReference>
<dbReference type="PANTHER" id="PTHR40980:SF3">
    <property type="entry name" value="TONB-DEPENDENT RECEPTOR-LIKE BETA-BARREL DOMAIN-CONTAINING PROTEIN"/>
    <property type="match status" value="1"/>
</dbReference>
<keyword evidence="5" id="KW-0732">Signal</keyword>
<feature type="domain" description="TonB-dependent receptor plug" evidence="6">
    <location>
        <begin position="107"/>
        <end position="206"/>
    </location>
</feature>
<dbReference type="OrthoDB" id="5476657at2"/>
<evidence type="ECO:0000259" key="6">
    <source>
        <dbReference type="Pfam" id="PF07715"/>
    </source>
</evidence>
<comment type="subcellular location">
    <subcellularLocation>
        <location evidence="1">Cell outer membrane</location>
    </subcellularLocation>
</comment>
<dbReference type="SUPFAM" id="SSF56935">
    <property type="entry name" value="Porins"/>
    <property type="match status" value="1"/>
</dbReference>
<feature type="compositionally biased region" description="Low complexity" evidence="4">
    <location>
        <begin position="62"/>
        <end position="78"/>
    </location>
</feature>
<dbReference type="Proteomes" id="UP000199214">
    <property type="component" value="Unassembled WGS sequence"/>
</dbReference>